<feature type="region of interest" description="Disordered" evidence="1">
    <location>
        <begin position="292"/>
        <end position="448"/>
    </location>
</feature>
<dbReference type="PANTHER" id="PTHR38787">
    <property type="entry name" value="REGULATORY P DOMAIN-CONTAINING PROTEIN"/>
    <property type="match status" value="1"/>
</dbReference>
<accession>A0A1D2JBV6</accession>
<dbReference type="AlphaFoldDB" id="A0A1D2JBV6"/>
<comment type="caution">
    <text evidence="2">The sequence shown here is derived from an EMBL/GenBank/DDBJ whole genome shotgun (WGS) entry which is preliminary data.</text>
</comment>
<dbReference type="VEuPathDB" id="FungiDB:PABG_02789"/>
<feature type="compositionally biased region" description="Pro residues" evidence="1">
    <location>
        <begin position="298"/>
        <end position="314"/>
    </location>
</feature>
<dbReference type="VEuPathDB" id="FungiDB:PADG_01283"/>
<sequence>MPPLPGEECLVTVFVDVHYYFSAPSPRPAHHRFDKGSYLYVYHDAVQHKAARIEIANYPGMPEQDAFCGSLGDAHLHNSDKFPTLYILTVDDPRQSIYGSPPPSSADRNEWLLAHVDPRDGSRAVLRLHTLDLYFWTSNDAALFSEAVRKARSPPPLNTFPVSEAPGQDPAVSPVVRQLENVAITDPAYHNGQTRNSRSESPQLQQPAPQQGVPGFAPRPIQLAVSSEPVSPLATPAPPASKPEELQVNYAPLAYNPAAPAAPEPIKLREETPPPLDAASGTGLAAAVISDHGQSFPPARPPMSPGFPPHPPGQIPGYGGQYGSQPPTAGLTHTPSTSSHASRHNPTASMSYVSPPVATHAPPPPPVTPGAVPYSQPQQPAADPNAHLWRQQNFGGPPPASPHHSQTQHYQAGYAGQAPPPPQPPIGRYSHYSYGQSQQQQQQLPPGGTVYDIHHQVYRPTESEAAAPYAKQPQRQSGIGRGRCVDDRRRGGEAMIIAIKPTLTHANPGCSSVDMLSFLSHEDMKSTTRERNDVETPPGGHLKNRELKYLGRLPTQTEPSPWHDMKVMMVRFTLDPKLQGDPVTFDIKKDLTAWFEGFGSSHNIVAHEETNMIYAVGTGRNTLCAGGLFMINVSNPAKSTFPGCVNEDGYVHGDTVDVTDMSQVRPDLHNPIPWRAAYMHQGWLADEKMEYLPLDDQLMKPTAPTVANQGTPHHLRRRPQKPRCATLHWLLSIAG</sequence>
<evidence type="ECO:0000256" key="1">
    <source>
        <dbReference type="SAM" id="MobiDB-lite"/>
    </source>
</evidence>
<feature type="compositionally biased region" description="Low complexity" evidence="1">
    <location>
        <begin position="429"/>
        <end position="443"/>
    </location>
</feature>
<feature type="region of interest" description="Disordered" evidence="1">
    <location>
        <begin position="462"/>
        <end position="484"/>
    </location>
</feature>
<dbReference type="GO" id="GO:0005576">
    <property type="term" value="C:extracellular region"/>
    <property type="evidence" value="ECO:0007669"/>
    <property type="project" value="TreeGrafter"/>
</dbReference>
<feature type="region of interest" description="Disordered" evidence="1">
    <location>
        <begin position="185"/>
        <end position="218"/>
    </location>
</feature>
<reference evidence="2 3" key="1">
    <citation type="submission" date="2016-06" db="EMBL/GenBank/DDBJ databases">
        <authorList>
            <person name="Kjaerup R.B."/>
            <person name="Dalgaard T.S."/>
            <person name="Juul-Madsen H.R."/>
        </authorList>
    </citation>
    <scope>NUCLEOTIDE SEQUENCE [LARGE SCALE GENOMIC DNA]</scope>
    <source>
        <strain evidence="2 3">Pb300</strain>
    </source>
</reference>
<protein>
    <submittedName>
        <fullName evidence="2">Uncharacterized protein</fullName>
    </submittedName>
</protein>
<organism evidence="2 3">
    <name type="scientific">Paracoccidioides brasiliensis</name>
    <dbReference type="NCBI Taxonomy" id="121759"/>
    <lineage>
        <taxon>Eukaryota</taxon>
        <taxon>Fungi</taxon>
        <taxon>Dikarya</taxon>
        <taxon>Ascomycota</taxon>
        <taxon>Pezizomycotina</taxon>
        <taxon>Eurotiomycetes</taxon>
        <taxon>Eurotiomycetidae</taxon>
        <taxon>Onygenales</taxon>
        <taxon>Ajellomycetaceae</taxon>
        <taxon>Paracoccidioides</taxon>
    </lineage>
</organism>
<dbReference type="Proteomes" id="UP000242814">
    <property type="component" value="Unassembled WGS sequence"/>
</dbReference>
<name>A0A1D2JBV6_PARBR</name>
<proteinExistence type="predicted"/>
<evidence type="ECO:0000313" key="3">
    <source>
        <dbReference type="Proteomes" id="UP000242814"/>
    </source>
</evidence>
<dbReference type="PANTHER" id="PTHR38787:SF1">
    <property type="entry name" value="REGULATORY P DOMAIN-CONTAINING PROTEIN"/>
    <property type="match status" value="1"/>
</dbReference>
<feature type="compositionally biased region" description="Polar residues" evidence="1">
    <location>
        <begin position="191"/>
        <end position="209"/>
    </location>
</feature>
<dbReference type="VEuPathDB" id="FungiDB:PADG_01282"/>
<gene>
    <name evidence="2" type="ORF">ACO22_04876</name>
</gene>
<dbReference type="VEuPathDB" id="FungiDB:PABG_02788"/>
<evidence type="ECO:0000313" key="2">
    <source>
        <dbReference type="EMBL" id="ODH25987.1"/>
    </source>
</evidence>
<feature type="compositionally biased region" description="Polar residues" evidence="1">
    <location>
        <begin position="331"/>
        <end position="352"/>
    </location>
</feature>
<dbReference type="EMBL" id="LZYO01000206">
    <property type="protein sequence ID" value="ODH25987.1"/>
    <property type="molecule type" value="Genomic_DNA"/>
</dbReference>